<dbReference type="EMBL" id="LVCJ01000043">
    <property type="protein sequence ID" value="OAL34078.1"/>
    <property type="molecule type" value="Genomic_DNA"/>
</dbReference>
<dbReference type="InterPro" id="IPR021858">
    <property type="entry name" value="Fun_TF"/>
</dbReference>
<dbReference type="PANTHER" id="PTHR37540:SF10">
    <property type="entry name" value="SIGMA-70 REGION 2 FAMILY PROTEIN"/>
    <property type="match status" value="1"/>
</dbReference>
<evidence type="ECO:0000256" key="2">
    <source>
        <dbReference type="SAM" id="MobiDB-lite"/>
    </source>
</evidence>
<dbReference type="RefSeq" id="XP_022499090.1">
    <property type="nucleotide sequence ID" value="XM_022645015.1"/>
</dbReference>
<evidence type="ECO:0000313" key="4">
    <source>
        <dbReference type="Proteomes" id="UP000185904"/>
    </source>
</evidence>
<accession>A0A178CW74</accession>
<dbReference type="Pfam" id="PF11951">
    <property type="entry name" value="Fungal_trans_2"/>
    <property type="match status" value="1"/>
</dbReference>
<feature type="region of interest" description="Disordered" evidence="2">
    <location>
        <begin position="34"/>
        <end position="59"/>
    </location>
</feature>
<dbReference type="OrthoDB" id="3469466at2759"/>
<evidence type="ECO:0008006" key="5">
    <source>
        <dbReference type="Google" id="ProtNLM"/>
    </source>
</evidence>
<organism evidence="3 4">
    <name type="scientific">Fonsecaea nubica</name>
    <dbReference type="NCBI Taxonomy" id="856822"/>
    <lineage>
        <taxon>Eukaryota</taxon>
        <taxon>Fungi</taxon>
        <taxon>Dikarya</taxon>
        <taxon>Ascomycota</taxon>
        <taxon>Pezizomycotina</taxon>
        <taxon>Eurotiomycetes</taxon>
        <taxon>Chaetothyriomycetidae</taxon>
        <taxon>Chaetothyriales</taxon>
        <taxon>Herpotrichiellaceae</taxon>
        <taxon>Fonsecaea</taxon>
    </lineage>
</organism>
<keyword evidence="4" id="KW-1185">Reference proteome</keyword>
<proteinExistence type="predicted"/>
<dbReference type="Proteomes" id="UP000185904">
    <property type="component" value="Unassembled WGS sequence"/>
</dbReference>
<dbReference type="AlphaFoldDB" id="A0A178CW74"/>
<evidence type="ECO:0000256" key="1">
    <source>
        <dbReference type="SAM" id="Coils"/>
    </source>
</evidence>
<name>A0A178CW74_9EURO</name>
<gene>
    <name evidence="3" type="ORF">AYO20_06726</name>
</gene>
<comment type="caution">
    <text evidence="3">The sequence shown here is derived from an EMBL/GenBank/DDBJ whole genome shotgun (WGS) entry which is preliminary data.</text>
</comment>
<evidence type="ECO:0000313" key="3">
    <source>
        <dbReference type="EMBL" id="OAL34078.1"/>
    </source>
</evidence>
<dbReference type="GeneID" id="34590140"/>
<reference evidence="3 4" key="1">
    <citation type="submission" date="2016-03" db="EMBL/GenBank/DDBJ databases">
        <title>The draft genome sequence of Fonsecaea nubica causative agent of cutaneous subcutaneous infection in human host.</title>
        <authorList>
            <person name="Costa F."/>
            <person name="Sybren D.H."/>
            <person name="Raittz R.T."/>
            <person name="Weiss V.A."/>
            <person name="Leao A.C."/>
            <person name="Gomes R."/>
            <person name="De Souza E.M."/>
            <person name="Pedrosa F.O."/>
            <person name="Steffens M.B."/>
            <person name="Bombassaro A."/>
            <person name="Tadra-Sfeir M.Z."/>
            <person name="Moreno L.F."/>
            <person name="Najafzadeh M.J."/>
            <person name="Felipe M.S."/>
            <person name="Teixeira M."/>
            <person name="Sun J."/>
            <person name="Xi L."/>
            <person name="Castro M.A."/>
            <person name="Vicente V.A."/>
        </authorList>
    </citation>
    <scope>NUCLEOTIDE SEQUENCE [LARGE SCALE GENOMIC DNA]</scope>
    <source>
        <strain evidence="3 4">CBS 269.64</strain>
    </source>
</reference>
<protein>
    <recommendedName>
        <fullName evidence="5">Transcription factor domain-containing protein</fullName>
    </recommendedName>
</protein>
<keyword evidence="1" id="KW-0175">Coiled coil</keyword>
<dbReference type="PANTHER" id="PTHR37540">
    <property type="entry name" value="TRANSCRIPTION FACTOR (ACR-2), PUTATIVE-RELATED-RELATED"/>
    <property type="match status" value="1"/>
</dbReference>
<feature type="coiled-coil region" evidence="1">
    <location>
        <begin position="178"/>
        <end position="205"/>
    </location>
</feature>
<sequence length="561" mass="62961">MRLLFLPYNPVTDSHDIDETAEESPQQHAARVYHRKAKSLKTPGLRGQRPSAGKGMKETVTRVVQASFPESSSHGQMRSKPPIPDPSTVLGAGRLDPFNAYCLPDQPQMVHEMLDHAVSYQWSLFAADDRPGSLLAAKKSVMDTAIRSPLCFHTLVYTGAAHKAFHQSPTVDNSKSAVLRLKSKLEAIKSLREALQSQASALTDEVIFAMAMLAIVGYGEKVTAAEKREKRTMSAQQDGQFYSSQEYEWRHMRAVVEIVKMKGGLHTIRLPGLAFALASFDIHTSIMFQRKPSFPLFMPSSSAISSWPTSHPGSLASQRCPNLATGFDFLADLDLPPALKMLHVLHDMRDLIIAFDSYQRGDRREAPPIRMIIFARNLNQHELLTLPDLSEELFSSSSSSVHPAKNPALVQTQRRALAAYELCRLCAFVFQVTVLLPNLHDNVDVTIPYAERVKRCLQHATTPDLCLHPDQTYRPLLLWTAVMTAWSVKSTFLYDWFVEFLVQHVSAAESVKKEEVPWEMTTVKDMLARFLWLGSECEVPCAEIWHDVKASLGRDEQCVFC</sequence>